<dbReference type="AlphaFoldDB" id="A0A109QWU4"/>
<dbReference type="CDD" id="cd06588">
    <property type="entry name" value="PhnB_like"/>
    <property type="match status" value="1"/>
</dbReference>
<dbReference type="InterPro" id="IPR028973">
    <property type="entry name" value="PhnB-like"/>
</dbReference>
<evidence type="ECO:0000259" key="1">
    <source>
        <dbReference type="Pfam" id="PF06983"/>
    </source>
</evidence>
<dbReference type="PANTHER" id="PTHR33990">
    <property type="entry name" value="PROTEIN YJDN-RELATED"/>
    <property type="match status" value="1"/>
</dbReference>
<accession>A0A109QWU4</accession>
<reference evidence="2 3" key="1">
    <citation type="journal article" date="2016" name="J. Biotechnol.">
        <title>First complete genome sequence of a species in the genus Microterricola, an extremophilic cold active enzyme producing bacterial strain ERGS5:02 isolated from Sikkim Himalaya.</title>
        <authorList>
            <person name="Himanshu"/>
            <person name="Swarnkar M.K."/>
            <person name="Singh D."/>
            <person name="Kumar R."/>
        </authorList>
    </citation>
    <scope>NUCLEOTIDE SEQUENCE [LARGE SCALE GENOMIC DNA]</scope>
    <source>
        <strain evidence="2 3">ERGS5:02</strain>
    </source>
</reference>
<keyword evidence="3" id="KW-1185">Reference proteome</keyword>
<reference evidence="3" key="2">
    <citation type="submission" date="2016-01" db="EMBL/GenBank/DDBJ databases">
        <title>First complete genome sequence of a species in the genus Microterricola, an extremophilic cold active enzyme producing strain ERGS5:02 isolated from Sikkim Himalaya.</title>
        <authorList>
            <person name="Kumar R."/>
            <person name="Singh D."/>
            <person name="Swarnkar M.K."/>
        </authorList>
    </citation>
    <scope>NUCLEOTIDE SEQUENCE [LARGE SCALE GENOMIC DNA]</scope>
    <source>
        <strain evidence="3">ERGS5:02</strain>
    </source>
</reference>
<dbReference type="Proteomes" id="UP000058305">
    <property type="component" value="Chromosome"/>
</dbReference>
<dbReference type="OrthoDB" id="9806473at2"/>
<organism evidence="2 3">
    <name type="scientific">Microterricola viridarii</name>
    <dbReference type="NCBI Taxonomy" id="412690"/>
    <lineage>
        <taxon>Bacteria</taxon>
        <taxon>Bacillati</taxon>
        <taxon>Actinomycetota</taxon>
        <taxon>Actinomycetes</taxon>
        <taxon>Micrococcales</taxon>
        <taxon>Microbacteriaceae</taxon>
        <taxon>Microterricola</taxon>
    </lineage>
</organism>
<gene>
    <name evidence="2" type="ORF">AWU67_07735</name>
</gene>
<dbReference type="PANTHER" id="PTHR33990:SF2">
    <property type="entry name" value="PHNB-LIKE DOMAIN-CONTAINING PROTEIN"/>
    <property type="match status" value="1"/>
</dbReference>
<proteinExistence type="predicted"/>
<dbReference type="KEGG" id="mvd:AWU67_07735"/>
<sequence>MNSIKPCLWFDSQAEDAATLYASVFENSRINTVTRYGEGGPMPAGTALAVEFTLDGLEMQAINGAPAPGPSAAISLSVSAQTQADIDRLWGALTADGGEPGQCGWLTDKYGISWQIVPPRLGELLSDPDPAKAGRAMQAMLTMTKLDIAVLEAAYNGE</sequence>
<dbReference type="SUPFAM" id="SSF54593">
    <property type="entry name" value="Glyoxalase/Bleomycin resistance protein/Dihydroxybiphenyl dioxygenase"/>
    <property type="match status" value="1"/>
</dbReference>
<evidence type="ECO:0000313" key="3">
    <source>
        <dbReference type="Proteomes" id="UP000058305"/>
    </source>
</evidence>
<dbReference type="Gene3D" id="3.10.180.10">
    <property type="entry name" value="2,3-Dihydroxybiphenyl 1,2-Dioxygenase, domain 1"/>
    <property type="match status" value="1"/>
</dbReference>
<dbReference type="InterPro" id="IPR009725">
    <property type="entry name" value="3_dmu_93_MTrfase"/>
</dbReference>
<dbReference type="EMBL" id="CP014145">
    <property type="protein sequence ID" value="AMB58772.1"/>
    <property type="molecule type" value="Genomic_DNA"/>
</dbReference>
<protein>
    <recommendedName>
        <fullName evidence="1">PhnB-like domain-containing protein</fullName>
    </recommendedName>
</protein>
<dbReference type="Pfam" id="PF06983">
    <property type="entry name" value="3-dmu-9_3-mt"/>
    <property type="match status" value="1"/>
</dbReference>
<dbReference type="PIRSF" id="PIRSF021700">
    <property type="entry name" value="3_dmu_93_MTrfase"/>
    <property type="match status" value="1"/>
</dbReference>
<name>A0A109QWU4_9MICO</name>
<feature type="domain" description="PhnB-like" evidence="1">
    <location>
        <begin position="3"/>
        <end position="117"/>
    </location>
</feature>
<evidence type="ECO:0000313" key="2">
    <source>
        <dbReference type="EMBL" id="AMB58772.1"/>
    </source>
</evidence>
<dbReference type="RefSeq" id="WP_067227568.1">
    <property type="nucleotide sequence ID" value="NZ_CP014145.1"/>
</dbReference>
<dbReference type="InterPro" id="IPR029068">
    <property type="entry name" value="Glyas_Bleomycin-R_OHBP_Dase"/>
</dbReference>